<evidence type="ECO:0000256" key="17">
    <source>
        <dbReference type="PIRSR" id="PIRSR600823-1"/>
    </source>
</evidence>
<name>A0A9Q0CGL5_9POAL</name>
<dbReference type="CDD" id="cd00693">
    <property type="entry name" value="secretory_peroxidase"/>
    <property type="match status" value="1"/>
</dbReference>
<evidence type="ECO:0000256" key="7">
    <source>
        <dbReference type="ARBA" id="ARBA00022559"/>
    </source>
</evidence>
<feature type="binding site" evidence="19">
    <location>
        <position position="71"/>
    </location>
    <ligand>
        <name>Ca(2+)</name>
        <dbReference type="ChEBI" id="CHEBI:29108"/>
        <label>1</label>
    </ligand>
</feature>
<evidence type="ECO:0000256" key="11">
    <source>
        <dbReference type="ARBA" id="ARBA00022837"/>
    </source>
</evidence>
<gene>
    <name evidence="24" type="ORF">LUZ63_010239</name>
</gene>
<evidence type="ECO:0000259" key="23">
    <source>
        <dbReference type="PROSITE" id="PS50873"/>
    </source>
</evidence>
<evidence type="ECO:0000256" key="2">
    <source>
        <dbReference type="ARBA" id="ARBA00002322"/>
    </source>
</evidence>
<comment type="similarity">
    <text evidence="4">Belongs to the peroxidase family. Ascorbate peroxidase subfamily.</text>
</comment>
<dbReference type="GO" id="GO:0005576">
    <property type="term" value="C:extracellular region"/>
    <property type="evidence" value="ECO:0007669"/>
    <property type="project" value="UniProtKB-SubCell"/>
</dbReference>
<dbReference type="PRINTS" id="PR00458">
    <property type="entry name" value="PEROXIDASE"/>
</dbReference>
<feature type="domain" description="Plant heme peroxidase family profile" evidence="23">
    <location>
        <begin position="20"/>
        <end position="319"/>
    </location>
</feature>
<feature type="disulfide bond" evidence="21">
    <location>
        <begin position="114"/>
        <end position="315"/>
    </location>
</feature>
<feature type="binding site" evidence="19">
    <location>
        <position position="69"/>
    </location>
    <ligand>
        <name>Ca(2+)</name>
        <dbReference type="ChEBI" id="CHEBI:29108"/>
        <label>1</label>
    </ligand>
</feature>
<dbReference type="GO" id="GO:0020037">
    <property type="term" value="F:heme binding"/>
    <property type="evidence" value="ECO:0007669"/>
    <property type="project" value="UniProtKB-UniRule"/>
</dbReference>
<evidence type="ECO:0000256" key="5">
    <source>
        <dbReference type="ARBA" id="ARBA00012313"/>
    </source>
</evidence>
<dbReference type="SUPFAM" id="SSF48113">
    <property type="entry name" value="Heme-dependent peroxidases"/>
    <property type="match status" value="1"/>
</dbReference>
<keyword evidence="13 19" id="KW-0408">Iron</keyword>
<keyword evidence="7 22" id="KW-0575">Peroxidase</keyword>
<feature type="binding site" evidence="19">
    <location>
        <position position="238"/>
    </location>
    <ligand>
        <name>Ca(2+)</name>
        <dbReference type="ChEBI" id="CHEBI:29108"/>
        <label>2</label>
    </ligand>
</feature>
<feature type="binding site" evidence="19">
    <location>
        <position position="246"/>
    </location>
    <ligand>
        <name>Ca(2+)</name>
        <dbReference type="ChEBI" id="CHEBI:29108"/>
        <label>2</label>
    </ligand>
</feature>
<evidence type="ECO:0000256" key="6">
    <source>
        <dbReference type="ARBA" id="ARBA00022525"/>
    </source>
</evidence>
<feature type="site" description="Transition state stabilizer" evidence="20">
    <location>
        <position position="59"/>
    </location>
</feature>
<evidence type="ECO:0000313" key="25">
    <source>
        <dbReference type="Proteomes" id="UP001151287"/>
    </source>
</evidence>
<dbReference type="Gene3D" id="1.10.420.10">
    <property type="entry name" value="Peroxidase, domain 2"/>
    <property type="match status" value="1"/>
</dbReference>
<feature type="active site" description="Proton acceptor" evidence="17">
    <location>
        <position position="63"/>
    </location>
</feature>
<comment type="subcellular location">
    <subcellularLocation>
        <location evidence="3 22">Secreted</location>
    </subcellularLocation>
</comment>
<keyword evidence="14 21" id="KW-1015">Disulfide bond</keyword>
<evidence type="ECO:0000256" key="22">
    <source>
        <dbReference type="RuleBase" id="RU362060"/>
    </source>
</evidence>
<evidence type="ECO:0000256" key="12">
    <source>
        <dbReference type="ARBA" id="ARBA00023002"/>
    </source>
</evidence>
<evidence type="ECO:0000256" key="19">
    <source>
        <dbReference type="PIRSR" id="PIRSR600823-3"/>
    </source>
</evidence>
<keyword evidence="11 19" id="KW-0106">Calcium</keyword>
<evidence type="ECO:0000256" key="4">
    <source>
        <dbReference type="ARBA" id="ARBA00006873"/>
    </source>
</evidence>
<keyword evidence="10 22" id="KW-0732">Signal</keyword>
<feature type="disulfide bond" evidence="21">
    <location>
        <begin position="191"/>
        <end position="224"/>
    </location>
</feature>
<comment type="function">
    <text evidence="2">Removal of H(2)O(2), oxidation of toxic reductants, biosynthesis and degradation of lignin, suberization, auxin catabolism, response to environmental stresses such as wounding, pathogen attack and oxidative stress. These functions might be dependent on each isozyme/isoform in each plant tissue.</text>
</comment>
<keyword evidence="15" id="KW-0325">Glycoprotein</keyword>
<feature type="chain" id="PRO_5040532018" description="Peroxidase" evidence="22">
    <location>
        <begin position="20"/>
        <end position="319"/>
    </location>
</feature>
<dbReference type="GO" id="GO:0046872">
    <property type="term" value="F:metal ion binding"/>
    <property type="evidence" value="ECO:0007669"/>
    <property type="project" value="UniProtKB-UniRule"/>
</dbReference>
<evidence type="ECO:0000256" key="14">
    <source>
        <dbReference type="ARBA" id="ARBA00023157"/>
    </source>
</evidence>
<dbReference type="InterPro" id="IPR002016">
    <property type="entry name" value="Haem_peroxidase"/>
</dbReference>
<accession>A0A9Q0CGL5</accession>
<proteinExistence type="inferred from homology"/>
<dbReference type="InterPro" id="IPR019793">
    <property type="entry name" value="Peroxidases_heam-ligand_BS"/>
</dbReference>
<feature type="disulfide bond" evidence="21">
    <location>
        <begin position="30"/>
        <end position="108"/>
    </location>
</feature>
<feature type="binding site" evidence="19">
    <location>
        <position position="64"/>
    </location>
    <ligand>
        <name>Ca(2+)</name>
        <dbReference type="ChEBI" id="CHEBI:29108"/>
        <label>1</label>
    </ligand>
</feature>
<dbReference type="EC" id="1.11.1.7" evidence="5 22"/>
<feature type="binding site" evidence="19">
    <location>
        <position position="82"/>
    </location>
    <ligand>
        <name>Ca(2+)</name>
        <dbReference type="ChEBI" id="CHEBI:29108"/>
        <label>1</label>
    </ligand>
</feature>
<evidence type="ECO:0000256" key="9">
    <source>
        <dbReference type="ARBA" id="ARBA00022723"/>
    </source>
</evidence>
<feature type="signal peptide" evidence="22">
    <location>
        <begin position="1"/>
        <end position="19"/>
    </location>
</feature>
<keyword evidence="16 22" id="KW-0376">Hydrogen peroxide</keyword>
<dbReference type="Pfam" id="PF00141">
    <property type="entry name" value="peroxidase"/>
    <property type="match status" value="1"/>
</dbReference>
<evidence type="ECO:0000256" key="1">
    <source>
        <dbReference type="ARBA" id="ARBA00000189"/>
    </source>
</evidence>
<keyword evidence="6 22" id="KW-0964">Secreted</keyword>
<dbReference type="FunFam" id="1.10.420.10:FF:000007">
    <property type="entry name" value="Peroxidase"/>
    <property type="match status" value="1"/>
</dbReference>
<comment type="catalytic activity">
    <reaction evidence="1 22">
        <text>2 a phenolic donor + H2O2 = 2 a phenolic radical donor + 2 H2O</text>
        <dbReference type="Rhea" id="RHEA:56136"/>
        <dbReference type="ChEBI" id="CHEBI:15377"/>
        <dbReference type="ChEBI" id="CHEBI:16240"/>
        <dbReference type="ChEBI" id="CHEBI:139520"/>
        <dbReference type="ChEBI" id="CHEBI:139521"/>
        <dbReference type="EC" id="1.11.1.7"/>
    </reaction>
</comment>
<feature type="binding site" evidence="18">
    <location>
        <position position="154"/>
    </location>
    <ligand>
        <name>substrate</name>
    </ligand>
</feature>
<feature type="binding site" evidence="19">
    <location>
        <position position="67"/>
    </location>
    <ligand>
        <name>Ca(2+)</name>
        <dbReference type="ChEBI" id="CHEBI:29108"/>
        <label>1</label>
    </ligand>
</feature>
<dbReference type="EMBL" id="JAMQYH010000003">
    <property type="protein sequence ID" value="KAJ1693541.1"/>
    <property type="molecule type" value="Genomic_DNA"/>
</dbReference>
<keyword evidence="25" id="KW-1185">Reference proteome</keyword>
<dbReference type="InterPro" id="IPR000823">
    <property type="entry name" value="Peroxidase_pln"/>
</dbReference>
<comment type="similarity">
    <text evidence="22">Belongs to the peroxidase family. Classical plant (class III) peroxidase subfamily.</text>
</comment>
<dbReference type="GO" id="GO:0042744">
    <property type="term" value="P:hydrogen peroxide catabolic process"/>
    <property type="evidence" value="ECO:0007669"/>
    <property type="project" value="UniProtKB-KW"/>
</dbReference>
<evidence type="ECO:0000256" key="15">
    <source>
        <dbReference type="ARBA" id="ARBA00023180"/>
    </source>
</evidence>
<dbReference type="InterPro" id="IPR019794">
    <property type="entry name" value="Peroxidases_AS"/>
</dbReference>
<dbReference type="OrthoDB" id="2113341at2759"/>
<dbReference type="Gene3D" id="1.10.520.10">
    <property type="match status" value="1"/>
</dbReference>
<evidence type="ECO:0000256" key="3">
    <source>
        <dbReference type="ARBA" id="ARBA00004613"/>
    </source>
</evidence>
<evidence type="ECO:0000313" key="24">
    <source>
        <dbReference type="EMBL" id="KAJ1693541.1"/>
    </source>
</evidence>
<dbReference type="GO" id="GO:0140825">
    <property type="term" value="F:lactoperoxidase activity"/>
    <property type="evidence" value="ECO:0007669"/>
    <property type="project" value="UniProtKB-EC"/>
</dbReference>
<keyword evidence="12 22" id="KW-0560">Oxidoreductase</keyword>
<dbReference type="PROSITE" id="PS00435">
    <property type="entry name" value="PEROXIDASE_1"/>
    <property type="match status" value="1"/>
</dbReference>
<evidence type="ECO:0000256" key="20">
    <source>
        <dbReference type="PIRSR" id="PIRSR600823-4"/>
    </source>
</evidence>
<dbReference type="InterPro" id="IPR033905">
    <property type="entry name" value="Secretory_peroxidase"/>
</dbReference>
<keyword evidence="9 19" id="KW-0479">Metal-binding</keyword>
<comment type="cofactor">
    <cofactor evidence="19 22">
        <name>Ca(2+)</name>
        <dbReference type="ChEBI" id="CHEBI:29108"/>
    </cofactor>
    <text evidence="19 22">Binds 2 calcium ions per subunit.</text>
</comment>
<dbReference type="PRINTS" id="PR00461">
    <property type="entry name" value="PLPEROXIDASE"/>
</dbReference>
<sequence>MKAALLSLLWLSLVLHSHAQLQNGFYNGKCGTNNVEATIQKYVAQRFASDQTIVAGLLRLMFHDCFVHGCDASILLDGPQSEKTAIPNKTVFGFDLINQIKAALESMCPGVVSCADIIVAATRDATVLAGGQQFDVQTGRRDGTTSFSWLVNLPPPDISVSDSITLFESKGLSSFDMVVLMAGHTVGVTHCSVIKNRLYNYQGTGGPDPSMLGWYMWYIQTYVCPKDATWDNIVYLDDYSSLYTVDNSYYKQLVAGKGILPIDAELASSWQTSWAVNLLANEWGSAFPSLFSQSMVKLGQVDVLTGTQGQIRKVCNSVN</sequence>
<dbReference type="AlphaFoldDB" id="A0A9Q0CGL5"/>
<organism evidence="24 25">
    <name type="scientific">Rhynchospora breviuscula</name>
    <dbReference type="NCBI Taxonomy" id="2022672"/>
    <lineage>
        <taxon>Eukaryota</taxon>
        <taxon>Viridiplantae</taxon>
        <taxon>Streptophyta</taxon>
        <taxon>Embryophyta</taxon>
        <taxon>Tracheophyta</taxon>
        <taxon>Spermatophyta</taxon>
        <taxon>Magnoliopsida</taxon>
        <taxon>Liliopsida</taxon>
        <taxon>Poales</taxon>
        <taxon>Cyperaceae</taxon>
        <taxon>Cyperoideae</taxon>
        <taxon>Rhynchosporeae</taxon>
        <taxon>Rhynchospora</taxon>
    </lineage>
</organism>
<evidence type="ECO:0000256" key="10">
    <source>
        <dbReference type="ARBA" id="ARBA00022729"/>
    </source>
</evidence>
<dbReference type="PROSITE" id="PS00436">
    <property type="entry name" value="PEROXIDASE_2"/>
    <property type="match status" value="1"/>
</dbReference>
<dbReference type="PANTHER" id="PTHR31517:SF59">
    <property type="entry name" value="PEROXIDASE"/>
    <property type="match status" value="1"/>
</dbReference>
<keyword evidence="8 22" id="KW-0349">Heme</keyword>
<comment type="caution">
    <text evidence="24">The sequence shown here is derived from an EMBL/GenBank/DDBJ whole genome shotgun (WGS) entry which is preliminary data.</text>
</comment>
<evidence type="ECO:0000256" key="8">
    <source>
        <dbReference type="ARBA" id="ARBA00022617"/>
    </source>
</evidence>
<protein>
    <recommendedName>
        <fullName evidence="5 22">Peroxidase</fullName>
        <ecNumber evidence="5 22">1.11.1.7</ecNumber>
    </recommendedName>
</protein>
<dbReference type="PANTHER" id="PTHR31517">
    <property type="match status" value="1"/>
</dbReference>
<feature type="binding site" evidence="19">
    <location>
        <position position="185"/>
    </location>
    <ligand>
        <name>Ca(2+)</name>
        <dbReference type="ChEBI" id="CHEBI:29108"/>
        <label>2</label>
    </ligand>
</feature>
<dbReference type="PROSITE" id="PS50873">
    <property type="entry name" value="PEROXIDASE_4"/>
    <property type="match status" value="1"/>
</dbReference>
<feature type="binding site" description="axial binding residue" evidence="19">
    <location>
        <position position="184"/>
    </location>
    <ligand>
        <name>heme b</name>
        <dbReference type="ChEBI" id="CHEBI:60344"/>
    </ligand>
    <ligandPart>
        <name>Fe</name>
        <dbReference type="ChEBI" id="CHEBI:18248"/>
    </ligandPart>
</feature>
<dbReference type="GO" id="GO:0006979">
    <property type="term" value="P:response to oxidative stress"/>
    <property type="evidence" value="ECO:0007669"/>
    <property type="project" value="UniProtKB-UniRule"/>
</dbReference>
<feature type="disulfide bond" evidence="21">
    <location>
        <begin position="65"/>
        <end position="70"/>
    </location>
</feature>
<feature type="binding site" evidence="19">
    <location>
        <position position="73"/>
    </location>
    <ligand>
        <name>Ca(2+)</name>
        <dbReference type="ChEBI" id="CHEBI:29108"/>
        <label>1</label>
    </ligand>
</feature>
<evidence type="ECO:0000256" key="18">
    <source>
        <dbReference type="PIRSR" id="PIRSR600823-2"/>
    </source>
</evidence>
<dbReference type="InterPro" id="IPR010255">
    <property type="entry name" value="Haem_peroxidase_sf"/>
</dbReference>
<evidence type="ECO:0000256" key="21">
    <source>
        <dbReference type="PIRSR" id="PIRSR600823-5"/>
    </source>
</evidence>
<comment type="cofactor">
    <cofactor evidence="19 22">
        <name>heme b</name>
        <dbReference type="ChEBI" id="CHEBI:60344"/>
    </cofactor>
    <text evidence="19 22">Binds 1 heme b (iron(II)-protoporphyrin IX) group per subunit.</text>
</comment>
<dbReference type="FunFam" id="1.10.520.10:FF:000006">
    <property type="entry name" value="Peroxidase"/>
    <property type="match status" value="1"/>
</dbReference>
<reference evidence="24" key="1">
    <citation type="journal article" date="2022" name="Cell">
        <title>Repeat-based holocentromeres influence genome architecture and karyotype evolution.</title>
        <authorList>
            <person name="Hofstatter P.G."/>
            <person name="Thangavel G."/>
            <person name="Lux T."/>
            <person name="Neumann P."/>
            <person name="Vondrak T."/>
            <person name="Novak P."/>
            <person name="Zhang M."/>
            <person name="Costa L."/>
            <person name="Castellani M."/>
            <person name="Scott A."/>
            <person name="Toegelov H."/>
            <person name="Fuchs J."/>
            <person name="Mata-Sucre Y."/>
            <person name="Dias Y."/>
            <person name="Vanzela A.L.L."/>
            <person name="Huettel B."/>
            <person name="Almeida C.C.S."/>
            <person name="Simkova H."/>
            <person name="Souza G."/>
            <person name="Pedrosa-Harand A."/>
            <person name="Macas J."/>
            <person name="Mayer K.F.X."/>
            <person name="Houben A."/>
            <person name="Marques A."/>
        </authorList>
    </citation>
    <scope>NUCLEOTIDE SEQUENCE</scope>
    <source>
        <strain evidence="24">RhyBre1mFocal</strain>
    </source>
</reference>
<evidence type="ECO:0000256" key="13">
    <source>
        <dbReference type="ARBA" id="ARBA00023004"/>
    </source>
</evidence>
<evidence type="ECO:0000256" key="16">
    <source>
        <dbReference type="ARBA" id="ARBA00023324"/>
    </source>
</evidence>
<dbReference type="Proteomes" id="UP001151287">
    <property type="component" value="Unassembled WGS sequence"/>
</dbReference>